<dbReference type="Proteomes" id="UP001228504">
    <property type="component" value="Unassembled WGS sequence"/>
</dbReference>
<gene>
    <name evidence="1" type="ORF">J2S18_000660</name>
</gene>
<protein>
    <submittedName>
        <fullName evidence="1">Ethanolamine utilization cobalamin adenosyltransferase</fullName>
    </submittedName>
</protein>
<dbReference type="RefSeq" id="WP_307483148.1">
    <property type="nucleotide sequence ID" value="NZ_JAUSUF010000001.1"/>
</dbReference>
<evidence type="ECO:0000313" key="2">
    <source>
        <dbReference type="Proteomes" id="UP001228504"/>
    </source>
</evidence>
<dbReference type="EMBL" id="JAUSUF010000001">
    <property type="protein sequence ID" value="MDQ0148743.1"/>
    <property type="molecule type" value="Genomic_DNA"/>
</dbReference>
<name>A0ABT9UQ23_9FIRM</name>
<organism evidence="1 2">
    <name type="scientific">Eubacterium multiforme</name>
    <dbReference type="NCBI Taxonomy" id="83339"/>
    <lineage>
        <taxon>Bacteria</taxon>
        <taxon>Bacillati</taxon>
        <taxon>Bacillota</taxon>
        <taxon>Clostridia</taxon>
        <taxon>Eubacteriales</taxon>
        <taxon>Eubacteriaceae</taxon>
        <taxon>Eubacterium</taxon>
    </lineage>
</organism>
<comment type="caution">
    <text evidence="1">The sequence shown here is derived from an EMBL/GenBank/DDBJ whole genome shotgun (WGS) entry which is preliminary data.</text>
</comment>
<sequence length="211" mass="24924">MPKFITEDYLKDSYKKEPFTTYELNTGERLTPGGRQYLLDKGIKINSNLPTDNKKLEKKTEEKVENKDKVNKKLIYKFKAIESITLSCANELLNEDLILAQKVVDIERNIKNIRKFIEGKCELEVINECIPKEYLKSCDLEITDIYMHLENSKEIFNLYYLFCKLKEFKYEIIEEEYELLEKILNNLDSLINILYEMICEATGGMKCQIKK</sequence>
<proteinExistence type="predicted"/>
<evidence type="ECO:0000313" key="1">
    <source>
        <dbReference type="EMBL" id="MDQ0148743.1"/>
    </source>
</evidence>
<accession>A0ABT9UQ23</accession>
<reference evidence="1 2" key="1">
    <citation type="submission" date="2023-07" db="EMBL/GenBank/DDBJ databases">
        <title>Genomic Encyclopedia of Type Strains, Phase IV (KMG-IV): sequencing the most valuable type-strain genomes for metagenomic binning, comparative biology and taxonomic classification.</title>
        <authorList>
            <person name="Goeker M."/>
        </authorList>
    </citation>
    <scope>NUCLEOTIDE SEQUENCE [LARGE SCALE GENOMIC DNA]</scope>
    <source>
        <strain evidence="1 2">DSM 20694</strain>
    </source>
</reference>
<keyword evidence="2" id="KW-1185">Reference proteome</keyword>